<dbReference type="SUPFAM" id="SSF81296">
    <property type="entry name" value="E set domains"/>
    <property type="match status" value="1"/>
</dbReference>
<dbReference type="Proteomes" id="UP000278807">
    <property type="component" value="Unassembled WGS sequence"/>
</dbReference>
<dbReference type="InterPro" id="IPR014756">
    <property type="entry name" value="Ig_E-set"/>
</dbReference>
<gene>
    <name evidence="10" type="ORF">HNAJ_LOCUS12435</name>
</gene>
<proteinExistence type="inferred from homology"/>
<evidence type="ECO:0000256" key="8">
    <source>
        <dbReference type="SAM" id="MobiDB-lite"/>
    </source>
</evidence>
<dbReference type="STRING" id="102285.A0A0R3TX62"/>
<evidence type="ECO:0000313" key="11">
    <source>
        <dbReference type="Proteomes" id="UP000278807"/>
    </source>
</evidence>
<dbReference type="FunFam" id="2.60.40.10:FF:000139">
    <property type="entry name" value="Protein kinase AMP-activated non-catalytic subunit beta 1"/>
    <property type="match status" value="1"/>
</dbReference>
<dbReference type="Gene3D" id="2.60.40.10">
    <property type="entry name" value="Immunoglobulins"/>
    <property type="match status" value="1"/>
</dbReference>
<accession>A0A0R3TX62</accession>
<dbReference type="GO" id="GO:0006631">
    <property type="term" value="P:fatty acid metabolic process"/>
    <property type="evidence" value="ECO:0007669"/>
    <property type="project" value="UniProtKB-KW"/>
</dbReference>
<dbReference type="WBParaSite" id="HNAJ_0001245001-mRNA-1">
    <property type="protein sequence ID" value="HNAJ_0001245001-mRNA-1"/>
    <property type="gene ID" value="HNAJ_0001245001"/>
</dbReference>
<evidence type="ECO:0000256" key="7">
    <source>
        <dbReference type="ARBA" id="ARBA00040010"/>
    </source>
</evidence>
<dbReference type="CDD" id="cd02859">
    <property type="entry name" value="E_set_AMPKbeta_like_N"/>
    <property type="match status" value="1"/>
</dbReference>
<evidence type="ECO:0000259" key="9">
    <source>
        <dbReference type="Pfam" id="PF16561"/>
    </source>
</evidence>
<comment type="similarity">
    <text evidence="1">Belongs to the 5'-AMP-activated protein kinase beta subunit family.</text>
</comment>
<feature type="region of interest" description="Disordered" evidence="8">
    <location>
        <begin position="73"/>
        <end position="99"/>
    </location>
</feature>
<evidence type="ECO:0000256" key="6">
    <source>
        <dbReference type="ARBA" id="ARBA00025180"/>
    </source>
</evidence>
<dbReference type="GO" id="GO:0005634">
    <property type="term" value="C:nucleus"/>
    <property type="evidence" value="ECO:0007669"/>
    <property type="project" value="TreeGrafter"/>
</dbReference>
<evidence type="ECO:0000256" key="4">
    <source>
        <dbReference type="ARBA" id="ARBA00022832"/>
    </source>
</evidence>
<keyword evidence="2" id="KW-0444">Lipid biosynthesis</keyword>
<dbReference type="AlphaFoldDB" id="A0A0R3TX62"/>
<protein>
    <recommendedName>
        <fullName evidence="7">5'-AMP-activated protein kinase subunit beta-1</fullName>
    </recommendedName>
</protein>
<organism evidence="12">
    <name type="scientific">Rodentolepis nana</name>
    <name type="common">Dwarf tapeworm</name>
    <name type="synonym">Hymenolepis nana</name>
    <dbReference type="NCBI Taxonomy" id="102285"/>
    <lineage>
        <taxon>Eukaryota</taxon>
        <taxon>Metazoa</taxon>
        <taxon>Spiralia</taxon>
        <taxon>Lophotrochozoa</taxon>
        <taxon>Platyhelminthes</taxon>
        <taxon>Cestoda</taxon>
        <taxon>Eucestoda</taxon>
        <taxon>Cyclophyllidea</taxon>
        <taxon>Hymenolepididae</taxon>
        <taxon>Rodentolepis</taxon>
    </lineage>
</organism>
<dbReference type="OrthoDB" id="531008at2759"/>
<dbReference type="GO" id="GO:0005737">
    <property type="term" value="C:cytoplasm"/>
    <property type="evidence" value="ECO:0007669"/>
    <property type="project" value="TreeGrafter"/>
</dbReference>
<dbReference type="GO" id="GO:0019901">
    <property type="term" value="F:protein kinase binding"/>
    <property type="evidence" value="ECO:0007669"/>
    <property type="project" value="TreeGrafter"/>
</dbReference>
<evidence type="ECO:0000313" key="12">
    <source>
        <dbReference type="WBParaSite" id="HNAJ_0001245001-mRNA-1"/>
    </source>
</evidence>
<dbReference type="PANTHER" id="PTHR10343">
    <property type="entry name" value="5'-AMP-ACTIVATED PROTEIN KINASE , BETA SUBUNIT"/>
    <property type="match status" value="1"/>
</dbReference>
<keyword evidence="5" id="KW-0443">Lipid metabolism</keyword>
<name>A0A0R3TX62_RODNA</name>
<feature type="region of interest" description="Disordered" evidence="8">
    <location>
        <begin position="236"/>
        <end position="261"/>
    </location>
</feature>
<reference evidence="10 11" key="2">
    <citation type="submission" date="2018-11" db="EMBL/GenBank/DDBJ databases">
        <authorList>
            <consortium name="Pathogen Informatics"/>
        </authorList>
    </citation>
    <scope>NUCLEOTIDE SEQUENCE [LARGE SCALE GENOMIC DNA]</scope>
</reference>
<feature type="domain" description="AMP-activated protein kinase glycogen-binding" evidence="9">
    <location>
        <begin position="141"/>
        <end position="223"/>
    </location>
</feature>
<feature type="region of interest" description="Disordered" evidence="8">
    <location>
        <begin position="1"/>
        <end position="28"/>
    </location>
</feature>
<sequence>MGNTPLHSKRRLSGDLEPNSLEDTPPQIFMDIPNKRPNLSVQNDFPRSAPIGTGFNPNDVDNMAWMLHGASLQESGFPPRSQPIPSSSTARPTSLPGPSQCAYLDVSSGSRMLSSSVGYPGMQLPTDIEMTPTDNQPKLLPTVFRWNGGGHEIYVSGTFDNWQRKIPMARRKSGHVVIVDCPPGRHEYKFFIDGAWYHDPTKPMVDNEYGTRNNVVEVKESDFNFLNALEQDIANSKHKSDSTGGSSDSLDLITPLSTMVS</sequence>
<feature type="compositionally biased region" description="Polar residues" evidence="8">
    <location>
        <begin position="83"/>
        <end position="92"/>
    </location>
</feature>
<dbReference type="PANTHER" id="PTHR10343:SF84">
    <property type="entry name" value="5'-AMP-ACTIVATED PROTEIN KINASE SUBUNIT BETA-1"/>
    <property type="match status" value="1"/>
</dbReference>
<evidence type="ECO:0000256" key="2">
    <source>
        <dbReference type="ARBA" id="ARBA00022516"/>
    </source>
</evidence>
<dbReference type="Pfam" id="PF16561">
    <property type="entry name" value="AMPK1_CBM"/>
    <property type="match status" value="1"/>
</dbReference>
<reference evidence="12" key="1">
    <citation type="submission" date="2017-02" db="UniProtKB">
        <authorList>
            <consortium name="WormBaseParasite"/>
        </authorList>
    </citation>
    <scope>IDENTIFICATION</scope>
</reference>
<dbReference type="GO" id="GO:0031588">
    <property type="term" value="C:nucleotide-activated protein kinase complex"/>
    <property type="evidence" value="ECO:0007669"/>
    <property type="project" value="TreeGrafter"/>
</dbReference>
<keyword evidence="11" id="KW-1185">Reference proteome</keyword>
<evidence type="ECO:0000313" key="10">
    <source>
        <dbReference type="EMBL" id="VDO13100.1"/>
    </source>
</evidence>
<evidence type="ECO:0000256" key="5">
    <source>
        <dbReference type="ARBA" id="ARBA00023098"/>
    </source>
</evidence>
<dbReference type="InterPro" id="IPR013783">
    <property type="entry name" value="Ig-like_fold"/>
</dbReference>
<keyword evidence="3" id="KW-0597">Phosphoprotein</keyword>
<dbReference type="EMBL" id="UZAE01014309">
    <property type="protein sequence ID" value="VDO13100.1"/>
    <property type="molecule type" value="Genomic_DNA"/>
</dbReference>
<dbReference type="InterPro" id="IPR050827">
    <property type="entry name" value="CRP1_MDG1_kinase"/>
</dbReference>
<dbReference type="GO" id="GO:0007165">
    <property type="term" value="P:signal transduction"/>
    <property type="evidence" value="ECO:0007669"/>
    <property type="project" value="TreeGrafter"/>
</dbReference>
<evidence type="ECO:0000256" key="3">
    <source>
        <dbReference type="ARBA" id="ARBA00022553"/>
    </source>
</evidence>
<keyword evidence="4" id="KW-0276">Fatty acid metabolism</keyword>
<comment type="function">
    <text evidence="6">Non-catalytic subunit of AMP-activated protein kinase (AMPK), an energy sensor protein kinase that plays a key role in regulating cellular energy metabolism. In response to reduction of intracellular ATP levels, AMPK activates energy-producing pathways and inhibits energy-consuming processes: inhibits protein, carbohydrate and lipid biosynthesis, as well as cell growth and proliferation. AMPK acts via direct phosphorylation of metabolic enzymes, and by longer-term effects via phosphorylation of transcription regulators. Also acts as a regulator of cellular polarity by remodeling the actin cytoskeleton; probably by indirectly activating myosin. Beta non-catalytic subunit acts as a scaffold on which the AMPK complex assembles, via its C-terminus that bridges alpha (PRKAA1 or PRKAA2) and gamma subunits (PRKAG1, PRKAG2 or PRKAG3).</text>
</comment>
<dbReference type="InterPro" id="IPR032640">
    <property type="entry name" value="AMPK1_CBM"/>
</dbReference>
<evidence type="ECO:0000256" key="1">
    <source>
        <dbReference type="ARBA" id="ARBA00010926"/>
    </source>
</evidence>